<protein>
    <submittedName>
        <fullName evidence="2">Anillin/rhotekin rtkn</fullName>
    </submittedName>
</protein>
<proteinExistence type="predicted"/>
<feature type="region of interest" description="Disordered" evidence="1">
    <location>
        <begin position="416"/>
        <end position="455"/>
    </location>
</feature>
<keyword evidence="3" id="KW-1185">Reference proteome</keyword>
<organism evidence="2 3">
    <name type="scientific">Anaeramoeba flamelloides</name>
    <dbReference type="NCBI Taxonomy" id="1746091"/>
    <lineage>
        <taxon>Eukaryota</taxon>
        <taxon>Metamonada</taxon>
        <taxon>Anaeramoebidae</taxon>
        <taxon>Anaeramoeba</taxon>
    </lineage>
</organism>
<feature type="compositionally biased region" description="Polar residues" evidence="1">
    <location>
        <begin position="1174"/>
        <end position="1187"/>
    </location>
</feature>
<feature type="compositionally biased region" description="Polar residues" evidence="1">
    <location>
        <begin position="416"/>
        <end position="431"/>
    </location>
</feature>
<reference evidence="2" key="1">
    <citation type="submission" date="2022-08" db="EMBL/GenBank/DDBJ databases">
        <title>Novel sulfate-reducing endosymbionts in the free-living metamonad Anaeramoeba.</title>
        <authorList>
            <person name="Jerlstrom-Hultqvist J."/>
            <person name="Cepicka I."/>
            <person name="Gallot-Lavallee L."/>
            <person name="Salas-Leiva D."/>
            <person name="Curtis B.A."/>
            <person name="Zahonova K."/>
            <person name="Pipaliya S."/>
            <person name="Dacks J."/>
            <person name="Roger A.J."/>
        </authorList>
    </citation>
    <scope>NUCLEOTIDE SEQUENCE</scope>
    <source>
        <strain evidence="2">Schooner1</strain>
    </source>
</reference>
<name>A0ABQ8XX93_9EUKA</name>
<comment type="caution">
    <text evidence="2">The sequence shown here is derived from an EMBL/GenBank/DDBJ whole genome shotgun (WGS) entry which is preliminary data.</text>
</comment>
<dbReference type="EMBL" id="JAOAOG010000243">
    <property type="protein sequence ID" value="KAJ6236418.1"/>
    <property type="molecule type" value="Genomic_DNA"/>
</dbReference>
<dbReference type="InterPro" id="IPR036872">
    <property type="entry name" value="CH_dom_sf"/>
</dbReference>
<feature type="region of interest" description="Disordered" evidence="1">
    <location>
        <begin position="1143"/>
        <end position="1204"/>
    </location>
</feature>
<feature type="compositionally biased region" description="Low complexity" evidence="1">
    <location>
        <begin position="1156"/>
        <end position="1173"/>
    </location>
</feature>
<dbReference type="Proteomes" id="UP001150062">
    <property type="component" value="Unassembled WGS sequence"/>
</dbReference>
<evidence type="ECO:0000313" key="2">
    <source>
        <dbReference type="EMBL" id="KAJ6236418.1"/>
    </source>
</evidence>
<feature type="region of interest" description="Disordered" evidence="1">
    <location>
        <begin position="370"/>
        <end position="392"/>
    </location>
</feature>
<feature type="compositionally biased region" description="Low complexity" evidence="1">
    <location>
        <begin position="432"/>
        <end position="442"/>
    </location>
</feature>
<accession>A0ABQ8XX93</accession>
<evidence type="ECO:0000256" key="1">
    <source>
        <dbReference type="SAM" id="MobiDB-lite"/>
    </source>
</evidence>
<evidence type="ECO:0000313" key="3">
    <source>
        <dbReference type="Proteomes" id="UP001150062"/>
    </source>
</evidence>
<dbReference type="SUPFAM" id="SSF47576">
    <property type="entry name" value="Calponin-homology domain, CH-domain"/>
    <property type="match status" value="1"/>
</dbReference>
<gene>
    <name evidence="2" type="ORF">M0813_27805</name>
</gene>
<sequence length="1916" mass="225723">MNTYVKTWLSIILEENIIIRDSLNLSVYLCQSLNKLTPNCIKYIDRNDQNKNVKTFLQALKQKGISSASKIINWKNLLDLKKQNKLSRLLYDLSTEVFSYNELIDPDIGKGTWQQILTFPTLYALTKQTKHELITSVERSFVSGGCEIEATLIYPELRDYEEEVICISVRSGKLRFLLPTLGMSKIMFSEINYFSFHGCDPRLVRVTVTEKTPIIFRFVDPFAALYFTYLFKMLKEYPLQKLQVNYPINGKIVGRSNEYRSIVMRGFTQKFTHFQFFSNDSEQTTIINLLIDSLGVYFSPSETATTTKTKTTTKTTTTKQNKASSSLAISSPIETNGNESYIKKNDSLLLVNSNRIIKEKNANSLQFLTRQNKNNNKKLKKVKKPENHLKSKSTAKFLTVKDNKDLKKNFQKRSFSNLTRKNKNFNQQPIHFNNFTKNNNNNNDDDPNNNDNDTGNKVLNKLKSKMELIALWKNDDIKLKKINHDNLTFQMIVKTLNKNNKKNSKDNKNNKELNKNVEKCFKFKAQHLDIIELLKKYINIFKKFYSSNYNNNNYFLQNLSEQNTEKERQIEKEIKQMKMGKGKGKVKDPWITPKRAFIGHSNKLPLNANWLIINPKSTKGLFMLPKNILIKKSKNNFDNNNNENFLNSNNGTIVNNLLIYYSLFNKNGESVIIQNYPIFFELNVEEYFDQNVINNTSNTKINQITYSPEIKKIELHYKKRISNLFQSNTLLTFDIQILICSEKNWIYLWEKCDLILSTSCFKFKQNNKIVYSSQYLPSNKLIIHPIYENIFLISIDTDYSIIIRCSNPDERDLIINIFFILYQEFFKNCQYDNKDEKMNKIDLKNTPIFIYSSFNRQDEDNVVKEPKEKINDFQEESVIYPEDLFLNEIPDLVQNSIYNYKEKKLNMKKNVIKNEYDLFQDNFLNSSNKSVNHGFYYNSFWKLCGRIKITIYSNYLKIRFGETIIKRYLNKYLNFTPSNFSSTHGKLIIDECSGIFISFKTFEKTLSFINNLESNIFNYLNKSRNKSISNYNELKYNCCLNTFQGIIPCQIILKYNCFLIATHSNSFKSEYIPKLKLLQLKQNKNQQQKFLLKLKINSGKWFSFIFKKTNECLEFYKNFKIYNNNYLKTKKNDQQKTKQLNSINDEINTGGGGGNTNQNKNQNNVKIYNQNNNLSKNKGIDNTNSVKNKNDNKNYETFPFNSKNQPRNKNDHYYVLAYQNDLFIGLNKLSFNKNDLIMNRLMDPKTEIIFSLAGSDYLIHPKNKNILKISSLSGKTLLFIFYCIEVADMFLKELESVKKRVPNKNIFSSNTFNIKFNEINQSNKQNAKIILYPLSLQIEKKFDNYQNNKGLVLQSIIRIPTNTIIIRNNYQNENQNRSGSGNELLIELETGKKYLFEFVDQNQKNKYLNLLIKFKDNCNFIPFPDQITEKTFFVTFYEKKTNSKNLVPIVDVGTISINNNNICIRLDHTEKILKRKNKNIIIYNFSDIDNISQSHLNPNENIFKLNLLKNKEFYFMSFMDYNQQEDFISFINELIQNSNHFLDFDLDLNLLDENFGLFQLQIPKNKKLLQDNSSFPITNIVHSKNNFFKAKLYIKEYKSWILLKISFFNGNIAIYSKYKNWNVSLLDIQIFQKKNNQIIKVKLTKSNEDLLIKFNNVKIKNIFLKEFNNQALYVYYNNKKDKDIGHGDEERKGEGKEKRNERVINNKKYNSSKLFNVFDNNYILKFNATLINTNIDKKNKKFKNNQIFLILDINNGKMKIGSKDNNELILKLYLNKFVLLFQNKNNPNVIRFYDKLNEMLFDFELNSKHEISHLINIFYDNFEKVIFMCKVTISYPDKSPDERCKVVCNTEQLHFLFIKNLLKFNLQYNQVKISDRGASNNVLHINLNGKLMSMLFKNLQEKKKFIQIYHEQLSDK</sequence>